<sequence>MPYLNTIRRGALMLAAATALSACTTATGQPSAVPAAAGTGVLAGGLLGAAITGDARGAAVGALIGGAAGLAIGAAIDQANMEAALRNQAVSRVDNDGTQITSRPVRTYRRGKDEIRVVRATARKPSGETTTTTKEYRLVRDTSGQVASAEVL</sequence>
<keyword evidence="1" id="KW-0732">Signal</keyword>
<dbReference type="AlphaFoldDB" id="A0A5B2V6B4"/>
<evidence type="ECO:0000256" key="1">
    <source>
        <dbReference type="SAM" id="SignalP"/>
    </source>
</evidence>
<organism evidence="3 4">
    <name type="scientific">Salinarimonas soli</name>
    <dbReference type="NCBI Taxonomy" id="1638099"/>
    <lineage>
        <taxon>Bacteria</taxon>
        <taxon>Pseudomonadati</taxon>
        <taxon>Pseudomonadota</taxon>
        <taxon>Alphaproteobacteria</taxon>
        <taxon>Hyphomicrobiales</taxon>
        <taxon>Salinarimonadaceae</taxon>
        <taxon>Salinarimonas</taxon>
    </lineage>
</organism>
<feature type="signal peptide" evidence="1">
    <location>
        <begin position="1"/>
        <end position="28"/>
    </location>
</feature>
<dbReference type="Proteomes" id="UP000323142">
    <property type="component" value="Unassembled WGS sequence"/>
</dbReference>
<feature type="chain" id="PRO_5022971983" description="Glycine zipper domain-containing protein" evidence="1">
    <location>
        <begin position="29"/>
        <end position="152"/>
    </location>
</feature>
<keyword evidence="4" id="KW-1185">Reference proteome</keyword>
<dbReference type="InterPro" id="IPR006311">
    <property type="entry name" value="TAT_signal"/>
</dbReference>
<dbReference type="InterPro" id="IPR039567">
    <property type="entry name" value="Gly-zipper"/>
</dbReference>
<feature type="domain" description="Glycine zipper" evidence="2">
    <location>
        <begin position="37"/>
        <end position="78"/>
    </location>
</feature>
<reference evidence="3 4" key="1">
    <citation type="submission" date="2019-09" db="EMBL/GenBank/DDBJ databases">
        <title>Salinarimonas rosea gen. nov., sp. nov., a new member of the a-2 subgroup of the Proteobacteria.</title>
        <authorList>
            <person name="Liu J."/>
        </authorList>
    </citation>
    <scope>NUCLEOTIDE SEQUENCE [LARGE SCALE GENOMIC DNA]</scope>
    <source>
        <strain evidence="3 4">BN140002</strain>
    </source>
</reference>
<reference evidence="3 4" key="2">
    <citation type="submission" date="2019-09" db="EMBL/GenBank/DDBJ databases">
        <authorList>
            <person name="Jin C."/>
        </authorList>
    </citation>
    <scope>NUCLEOTIDE SEQUENCE [LARGE SCALE GENOMIC DNA]</scope>
    <source>
        <strain evidence="3 4">BN140002</strain>
    </source>
</reference>
<evidence type="ECO:0000259" key="2">
    <source>
        <dbReference type="Pfam" id="PF13488"/>
    </source>
</evidence>
<protein>
    <recommendedName>
        <fullName evidence="2">Glycine zipper domain-containing protein</fullName>
    </recommendedName>
</protein>
<gene>
    <name evidence="3" type="ORF">F0L46_22335</name>
</gene>
<proteinExistence type="predicted"/>
<comment type="caution">
    <text evidence="3">The sequence shown here is derived from an EMBL/GenBank/DDBJ whole genome shotgun (WGS) entry which is preliminary data.</text>
</comment>
<dbReference type="RefSeq" id="WP_149821734.1">
    <property type="nucleotide sequence ID" value="NZ_VUOA01000040.1"/>
</dbReference>
<name>A0A5B2V6B4_9HYPH</name>
<evidence type="ECO:0000313" key="3">
    <source>
        <dbReference type="EMBL" id="KAA2235073.1"/>
    </source>
</evidence>
<dbReference type="Pfam" id="PF13488">
    <property type="entry name" value="Gly-zipper_Omp"/>
    <property type="match status" value="1"/>
</dbReference>
<dbReference type="PROSITE" id="PS51318">
    <property type="entry name" value="TAT"/>
    <property type="match status" value="1"/>
</dbReference>
<evidence type="ECO:0000313" key="4">
    <source>
        <dbReference type="Proteomes" id="UP000323142"/>
    </source>
</evidence>
<accession>A0A5B2V6B4</accession>
<dbReference type="EMBL" id="VUOA01000040">
    <property type="protein sequence ID" value="KAA2235073.1"/>
    <property type="molecule type" value="Genomic_DNA"/>
</dbReference>